<gene>
    <name evidence="2" type="ORF">J41TS12_02580</name>
</gene>
<protein>
    <submittedName>
        <fullName evidence="2">Aminoglycoside N(6')-acetyltransferase</fullName>
    </submittedName>
</protein>
<dbReference type="EMBL" id="BORR01000001">
    <property type="protein sequence ID" value="GIO35397.1"/>
    <property type="molecule type" value="Genomic_DNA"/>
</dbReference>
<evidence type="ECO:0000259" key="1">
    <source>
        <dbReference type="PROSITE" id="PS51186"/>
    </source>
</evidence>
<dbReference type="AlphaFoldDB" id="A0A920CG73"/>
<proteinExistence type="predicted"/>
<name>A0A920CG73_9BACL</name>
<sequence length="183" mass="21483">MKQIRFLEGEKVYLRPISVEDTEWYFQQLFDSETRLLTGTQRHFTKEGIASYIERKNQDDTSVLLLIALNDTDELIGDIALQDMDVYNRNCNIRIAISSNAETGKGYGSEALKLMLEYGFGVLNMHRIELNVFDYNPRALHVYEKLGFRREGVQRQALFYNHAYHDSITMSMLAHEFRELHHR</sequence>
<reference evidence="2 3" key="1">
    <citation type="submission" date="2021-03" db="EMBL/GenBank/DDBJ databases">
        <title>Antimicrobial resistance genes in bacteria isolated from Japanese honey, and their potential for conferring macrolide and lincosamide resistance in the American foulbrood pathogen Paenibacillus larvae.</title>
        <authorList>
            <person name="Okamoto M."/>
            <person name="Kumagai M."/>
            <person name="Kanamori H."/>
            <person name="Takamatsu D."/>
        </authorList>
    </citation>
    <scope>NUCLEOTIDE SEQUENCE [LARGE SCALE GENOMIC DNA]</scope>
    <source>
        <strain evidence="2 3">J41TS12</strain>
    </source>
</reference>
<evidence type="ECO:0000313" key="2">
    <source>
        <dbReference type="EMBL" id="GIO35397.1"/>
    </source>
</evidence>
<feature type="domain" description="N-acetyltransferase" evidence="1">
    <location>
        <begin position="12"/>
        <end position="175"/>
    </location>
</feature>
<dbReference type="RefSeq" id="WP_249412817.1">
    <property type="nucleotide sequence ID" value="NZ_BORR01000001.1"/>
</dbReference>
<dbReference type="GO" id="GO:0016747">
    <property type="term" value="F:acyltransferase activity, transferring groups other than amino-acyl groups"/>
    <property type="evidence" value="ECO:0007669"/>
    <property type="project" value="InterPro"/>
</dbReference>
<dbReference type="PANTHER" id="PTHR43415:SF3">
    <property type="entry name" value="GNAT-FAMILY ACETYLTRANSFERASE"/>
    <property type="match status" value="1"/>
</dbReference>
<dbReference type="PROSITE" id="PS51186">
    <property type="entry name" value="GNAT"/>
    <property type="match status" value="1"/>
</dbReference>
<dbReference type="PANTHER" id="PTHR43415">
    <property type="entry name" value="SPERMIDINE N(1)-ACETYLTRANSFERASE"/>
    <property type="match status" value="1"/>
</dbReference>
<dbReference type="InterPro" id="IPR000182">
    <property type="entry name" value="GNAT_dom"/>
</dbReference>
<keyword evidence="3" id="KW-1185">Reference proteome</keyword>
<dbReference type="InterPro" id="IPR016181">
    <property type="entry name" value="Acyl_CoA_acyltransferase"/>
</dbReference>
<comment type="caution">
    <text evidence="2">The sequence shown here is derived from an EMBL/GenBank/DDBJ whole genome shotgun (WGS) entry which is preliminary data.</text>
</comment>
<evidence type="ECO:0000313" key="3">
    <source>
        <dbReference type="Proteomes" id="UP000681162"/>
    </source>
</evidence>
<dbReference type="SUPFAM" id="SSF55729">
    <property type="entry name" value="Acyl-CoA N-acyltransferases (Nat)"/>
    <property type="match status" value="1"/>
</dbReference>
<organism evidence="2 3">
    <name type="scientific">Paenibacillus antibioticophila</name>
    <dbReference type="NCBI Taxonomy" id="1274374"/>
    <lineage>
        <taxon>Bacteria</taxon>
        <taxon>Bacillati</taxon>
        <taxon>Bacillota</taxon>
        <taxon>Bacilli</taxon>
        <taxon>Bacillales</taxon>
        <taxon>Paenibacillaceae</taxon>
        <taxon>Paenibacillus</taxon>
    </lineage>
</organism>
<accession>A0A920CG73</accession>
<dbReference type="Pfam" id="PF13302">
    <property type="entry name" value="Acetyltransf_3"/>
    <property type="match status" value="1"/>
</dbReference>
<dbReference type="Gene3D" id="3.40.630.30">
    <property type="match status" value="1"/>
</dbReference>
<dbReference type="Proteomes" id="UP000681162">
    <property type="component" value="Unassembled WGS sequence"/>
</dbReference>